<organism evidence="1 2">
    <name type="scientific">Oribacterium sinus F0268</name>
    <dbReference type="NCBI Taxonomy" id="585501"/>
    <lineage>
        <taxon>Bacteria</taxon>
        <taxon>Bacillati</taxon>
        <taxon>Bacillota</taxon>
        <taxon>Clostridia</taxon>
        <taxon>Lachnospirales</taxon>
        <taxon>Lachnospiraceae</taxon>
        <taxon>Oribacterium</taxon>
    </lineage>
</organism>
<accession>C2L1E9</accession>
<evidence type="ECO:0000313" key="2">
    <source>
        <dbReference type="Proteomes" id="UP000004121"/>
    </source>
</evidence>
<dbReference type="STRING" id="585501.HMPREF6123_2568"/>
<dbReference type="HOGENOM" id="CLU_3313736_0_0_9"/>
<gene>
    <name evidence="1" type="ORF">HMPREF6123_2568</name>
</gene>
<protein>
    <submittedName>
        <fullName evidence="1">Uncharacterized protein</fullName>
    </submittedName>
</protein>
<dbReference type="InParanoid" id="C2L1E9"/>
<dbReference type="EMBL" id="ACKX01000243">
    <property type="protein sequence ID" value="EEJ50135.1"/>
    <property type="molecule type" value="Genomic_DNA"/>
</dbReference>
<reference evidence="1 2" key="1">
    <citation type="submission" date="2009-04" db="EMBL/GenBank/DDBJ databases">
        <authorList>
            <person name="Qin X."/>
            <person name="Bachman B."/>
            <person name="Battles P."/>
            <person name="Bell A."/>
            <person name="Bess C."/>
            <person name="Bickham C."/>
            <person name="Chaboub L."/>
            <person name="Chen D."/>
            <person name="Coyle M."/>
            <person name="Deiros D.R."/>
            <person name="Dinh H."/>
            <person name="Forbes L."/>
            <person name="Fowler G."/>
            <person name="Francisco L."/>
            <person name="Fu Q."/>
            <person name="Gubbala S."/>
            <person name="Hale W."/>
            <person name="Han Y."/>
            <person name="Hemphill L."/>
            <person name="Highlander S.K."/>
            <person name="Hirani K."/>
            <person name="Hogues M."/>
            <person name="Jackson L."/>
            <person name="Jakkamsetti A."/>
            <person name="Javaid M."/>
            <person name="Jiang H."/>
            <person name="Korchina V."/>
            <person name="Kovar C."/>
            <person name="Lara F."/>
            <person name="Lee S."/>
            <person name="Mata R."/>
            <person name="Mathew T."/>
            <person name="Moen C."/>
            <person name="Morales K."/>
            <person name="Munidasa M."/>
            <person name="Nazareth L."/>
            <person name="Ngo R."/>
            <person name="Nguyen L."/>
            <person name="Okwuonu G."/>
            <person name="Ongeri F."/>
            <person name="Patil S."/>
            <person name="Petrosino J."/>
            <person name="Pham C."/>
            <person name="Pham P."/>
            <person name="Pu L.-L."/>
            <person name="Puazo M."/>
            <person name="Raj R."/>
            <person name="Reid J."/>
            <person name="Rouhana J."/>
            <person name="Saada N."/>
            <person name="Shang Y."/>
            <person name="Simmons D."/>
            <person name="Thornton R."/>
            <person name="Warren J."/>
            <person name="Weissenberger G."/>
            <person name="Zhang J."/>
            <person name="Zhang L."/>
            <person name="Zhou C."/>
            <person name="Zhu D."/>
            <person name="Muzny D."/>
            <person name="Worley K."/>
            <person name="Gibbs R."/>
        </authorList>
    </citation>
    <scope>NUCLEOTIDE SEQUENCE [LARGE SCALE GENOMIC DNA]</scope>
    <source>
        <strain evidence="1 2">F0268</strain>
    </source>
</reference>
<comment type="caution">
    <text evidence="1">The sequence shown here is derived from an EMBL/GenBank/DDBJ whole genome shotgun (WGS) entry which is preliminary data.</text>
</comment>
<dbReference type="AlphaFoldDB" id="C2L1E9"/>
<proteinExistence type="predicted"/>
<dbReference type="Proteomes" id="UP000004121">
    <property type="component" value="Unassembled WGS sequence"/>
</dbReference>
<name>C2L1E9_9FIRM</name>
<evidence type="ECO:0000313" key="1">
    <source>
        <dbReference type="EMBL" id="EEJ50135.1"/>
    </source>
</evidence>
<keyword evidence="2" id="KW-1185">Reference proteome</keyword>
<sequence length="39" mass="4829">MNEEKVITRKRKTGMLVFLFSRKESIVFFEKRHSKRKEN</sequence>